<accession>A0A5C5S9M5</accession>
<proteinExistence type="predicted"/>
<keyword evidence="2" id="KW-1185">Reference proteome</keyword>
<dbReference type="EMBL" id="VOHL01000007">
    <property type="protein sequence ID" value="TWS96680.1"/>
    <property type="molecule type" value="Genomic_DNA"/>
</dbReference>
<organism evidence="1 2">
    <name type="scientific">Streptococcus cuniculipharyngis</name>
    <dbReference type="NCBI Taxonomy" id="1562651"/>
    <lineage>
        <taxon>Bacteria</taxon>
        <taxon>Bacillati</taxon>
        <taxon>Bacillota</taxon>
        <taxon>Bacilli</taxon>
        <taxon>Lactobacillales</taxon>
        <taxon>Streptococcaceae</taxon>
        <taxon>Streptococcus</taxon>
    </lineage>
</organism>
<evidence type="ECO:0000313" key="1">
    <source>
        <dbReference type="EMBL" id="TWS96680.1"/>
    </source>
</evidence>
<protein>
    <submittedName>
        <fullName evidence="1">Uncharacterized protein</fullName>
    </submittedName>
</protein>
<comment type="caution">
    <text evidence="1">The sequence shown here is derived from an EMBL/GenBank/DDBJ whole genome shotgun (WGS) entry which is preliminary data.</text>
</comment>
<evidence type="ECO:0000313" key="2">
    <source>
        <dbReference type="Proteomes" id="UP000317430"/>
    </source>
</evidence>
<dbReference type="Proteomes" id="UP000317430">
    <property type="component" value="Unassembled WGS sequence"/>
</dbReference>
<name>A0A5C5S9M5_9STRE</name>
<sequence>MLDKKNFREIDFYGRSVFVETCFTAYRDSEAKTCMVVEPDYTDFNAVLIYDQEADAIRILPRWQTNFVLKDEAIYIIREQFDGQ</sequence>
<gene>
    <name evidence="1" type="ORF">FRX57_06860</name>
</gene>
<dbReference type="RefSeq" id="WP_146567992.1">
    <property type="nucleotide sequence ID" value="NZ_VOHL01000007.1"/>
</dbReference>
<dbReference type="AlphaFoldDB" id="A0A5C5S9M5"/>
<reference evidence="1 2" key="1">
    <citation type="submission" date="2019-08" db="EMBL/GenBank/DDBJ databases">
        <authorList>
            <person name="Lei W."/>
        </authorList>
    </citation>
    <scope>NUCLEOTIDE SEQUENCE [LARGE SCALE GENOMIC DNA]</scope>
    <source>
        <strain evidence="1 2">CCUG 66496</strain>
    </source>
</reference>